<evidence type="ECO:0000256" key="7">
    <source>
        <dbReference type="ARBA" id="ARBA00023136"/>
    </source>
</evidence>
<sequence>MSDDKTEQPSEKKLEDAREKGQVPVSRDLARLCMLLAVAELCFATEPLWRAALFALFELALAGIGRPFLPALGQLLSAVTLLLLVVVFLFWLLCGVVAVAAYWGQFGVLISGEAITPKFDKLNPVNGIKQLFAVKKLIELMLTVFKAGLIGWIVFNLVREQLPTILALSGGEPKDVFHGFLELLRSVFHTLVVVCLCLGAVDYGMQLHFHTKDLMMDMEEVKKEYKESEGDPMVKGQRKQLARQLAMSGPSAKTAKANAVVVNPTHFAVALLYQPEAGGVPLVLAKGRDDVAQAMILRARECGIPVIRHVWLARTLYASGRLDAAIPRASYEAVAYVYAVVAELLAADDCGREVELESDGEPPPGQRPGAA</sequence>
<dbReference type="InterPro" id="IPR006307">
    <property type="entry name" value="BsaZ-like"/>
</dbReference>
<keyword evidence="7 8" id="KW-0472">Membrane</keyword>
<feature type="transmembrane region" description="Helical" evidence="8">
    <location>
        <begin position="187"/>
        <end position="205"/>
    </location>
</feature>
<evidence type="ECO:0000256" key="5">
    <source>
        <dbReference type="ARBA" id="ARBA00022989"/>
    </source>
</evidence>
<dbReference type="EMBL" id="FOTW01000010">
    <property type="protein sequence ID" value="SFL97789.1"/>
    <property type="molecule type" value="Genomic_DNA"/>
</dbReference>
<organism evidence="9 10">
    <name type="scientific">Rugamonas rubra</name>
    <dbReference type="NCBI Taxonomy" id="758825"/>
    <lineage>
        <taxon>Bacteria</taxon>
        <taxon>Pseudomonadati</taxon>
        <taxon>Pseudomonadota</taxon>
        <taxon>Betaproteobacteria</taxon>
        <taxon>Burkholderiales</taxon>
        <taxon>Oxalobacteraceae</taxon>
        <taxon>Telluria group</taxon>
        <taxon>Rugamonas</taxon>
    </lineage>
</organism>
<comment type="subcellular location">
    <subcellularLocation>
        <location evidence="1">Cell membrane</location>
        <topology evidence="1">Multi-pass membrane protein</topology>
    </subcellularLocation>
</comment>
<dbReference type="PANTHER" id="PTHR30531:SF14">
    <property type="entry name" value="SURFACE PRESENTATION OF ANTIGENS PROTEIN SPAS"/>
    <property type="match status" value="1"/>
</dbReference>
<keyword evidence="6" id="KW-0843">Virulence</keyword>
<dbReference type="Proteomes" id="UP000199470">
    <property type="component" value="Unassembled WGS sequence"/>
</dbReference>
<feature type="transmembrane region" description="Helical" evidence="8">
    <location>
        <begin position="137"/>
        <end position="158"/>
    </location>
</feature>
<evidence type="ECO:0000256" key="2">
    <source>
        <dbReference type="ARBA" id="ARBA00010690"/>
    </source>
</evidence>
<dbReference type="PRINTS" id="PR00950">
    <property type="entry name" value="TYPE3IMSPROT"/>
</dbReference>
<dbReference type="SUPFAM" id="SSF160544">
    <property type="entry name" value="EscU C-terminal domain-like"/>
    <property type="match status" value="1"/>
</dbReference>
<proteinExistence type="inferred from homology"/>
<comment type="similarity">
    <text evidence="2">Belongs to the type III secretion exporter family.</text>
</comment>
<accession>A0A1I4M3M6</accession>
<evidence type="ECO:0000313" key="10">
    <source>
        <dbReference type="Proteomes" id="UP000199470"/>
    </source>
</evidence>
<dbReference type="PANTHER" id="PTHR30531">
    <property type="entry name" value="FLAGELLAR BIOSYNTHETIC PROTEIN FLHB"/>
    <property type="match status" value="1"/>
</dbReference>
<keyword evidence="10" id="KW-1185">Reference proteome</keyword>
<dbReference type="Pfam" id="PF01312">
    <property type="entry name" value="Bac_export_2"/>
    <property type="match status" value="1"/>
</dbReference>
<dbReference type="GO" id="GO:0005886">
    <property type="term" value="C:plasma membrane"/>
    <property type="evidence" value="ECO:0007669"/>
    <property type="project" value="UniProtKB-SubCell"/>
</dbReference>
<name>A0A1I4M3M6_9BURK</name>
<feature type="transmembrane region" description="Helical" evidence="8">
    <location>
        <begin position="75"/>
        <end position="103"/>
    </location>
</feature>
<keyword evidence="5 8" id="KW-1133">Transmembrane helix</keyword>
<evidence type="ECO:0000256" key="4">
    <source>
        <dbReference type="ARBA" id="ARBA00022692"/>
    </source>
</evidence>
<evidence type="ECO:0000256" key="3">
    <source>
        <dbReference type="ARBA" id="ARBA00022475"/>
    </source>
</evidence>
<dbReference type="STRING" id="758825.SAMN02982985_02219"/>
<dbReference type="GO" id="GO:0009306">
    <property type="term" value="P:protein secretion"/>
    <property type="evidence" value="ECO:0007669"/>
    <property type="project" value="InterPro"/>
</dbReference>
<evidence type="ECO:0000256" key="6">
    <source>
        <dbReference type="ARBA" id="ARBA00023026"/>
    </source>
</evidence>
<protein>
    <submittedName>
        <fullName evidence="9">Type III secretion protein U</fullName>
    </submittedName>
</protein>
<dbReference type="Gene3D" id="3.40.1690.10">
    <property type="entry name" value="secretion proteins EscU"/>
    <property type="match status" value="1"/>
</dbReference>
<dbReference type="RefSeq" id="WP_093387511.1">
    <property type="nucleotide sequence ID" value="NZ_FOTW01000010.1"/>
</dbReference>
<keyword evidence="4 8" id="KW-0812">Transmembrane</keyword>
<dbReference type="NCBIfam" id="TIGR01404">
    <property type="entry name" value="FlhB_rel_III"/>
    <property type="match status" value="1"/>
</dbReference>
<keyword evidence="3" id="KW-1003">Cell membrane</keyword>
<dbReference type="InterPro" id="IPR006135">
    <property type="entry name" value="T3SS_substrate_exporter"/>
</dbReference>
<reference evidence="9 10" key="1">
    <citation type="submission" date="2016-10" db="EMBL/GenBank/DDBJ databases">
        <authorList>
            <person name="de Groot N.N."/>
        </authorList>
    </citation>
    <scope>NUCLEOTIDE SEQUENCE [LARGE SCALE GENOMIC DNA]</scope>
    <source>
        <strain evidence="9 10">ATCC 43154</strain>
    </source>
</reference>
<dbReference type="OrthoDB" id="9807950at2"/>
<evidence type="ECO:0000313" key="9">
    <source>
        <dbReference type="EMBL" id="SFL97789.1"/>
    </source>
</evidence>
<evidence type="ECO:0000256" key="1">
    <source>
        <dbReference type="ARBA" id="ARBA00004651"/>
    </source>
</evidence>
<feature type="transmembrane region" description="Helical" evidence="8">
    <location>
        <begin position="52"/>
        <end position="69"/>
    </location>
</feature>
<gene>
    <name evidence="9" type="ORF">SAMN02982985_02219</name>
</gene>
<dbReference type="InterPro" id="IPR029025">
    <property type="entry name" value="T3SS_substrate_exporter_C"/>
</dbReference>
<dbReference type="AlphaFoldDB" id="A0A1I4M3M6"/>
<evidence type="ECO:0000256" key="8">
    <source>
        <dbReference type="SAM" id="Phobius"/>
    </source>
</evidence>